<evidence type="ECO:0000313" key="2">
    <source>
        <dbReference type="Proteomes" id="UP001652622"/>
    </source>
</evidence>
<dbReference type="PANTHER" id="PTHR12922">
    <property type="entry name" value="UBIQUINONE BIOSYNTHESIS PROTEIN"/>
    <property type="match status" value="1"/>
</dbReference>
<dbReference type="GO" id="GO:0005739">
    <property type="term" value="C:mitochondrion"/>
    <property type="evidence" value="ECO:0007669"/>
    <property type="project" value="TreeGrafter"/>
</dbReference>
<organism evidence="2 3">
    <name type="scientific">Pantherophis guttatus</name>
    <name type="common">Corn snake</name>
    <name type="synonym">Elaphe guttata</name>
    <dbReference type="NCBI Taxonomy" id="94885"/>
    <lineage>
        <taxon>Eukaryota</taxon>
        <taxon>Metazoa</taxon>
        <taxon>Chordata</taxon>
        <taxon>Craniata</taxon>
        <taxon>Vertebrata</taxon>
        <taxon>Euteleostomi</taxon>
        <taxon>Lepidosauria</taxon>
        <taxon>Squamata</taxon>
        <taxon>Bifurcata</taxon>
        <taxon>Unidentata</taxon>
        <taxon>Episquamata</taxon>
        <taxon>Toxicofera</taxon>
        <taxon>Serpentes</taxon>
        <taxon>Colubroidea</taxon>
        <taxon>Colubridae</taxon>
        <taxon>Colubrinae</taxon>
        <taxon>Pantherophis</taxon>
    </lineage>
</organism>
<dbReference type="GeneID" id="117678045"/>
<evidence type="ECO:0000256" key="1">
    <source>
        <dbReference type="ARBA" id="ARBA00022688"/>
    </source>
</evidence>
<dbReference type="RefSeq" id="XP_034294613.1">
    <property type="nucleotide sequence ID" value="XM_034438722.1"/>
</dbReference>
<dbReference type="PANTHER" id="PTHR12922:SF7">
    <property type="entry name" value="UBIQUINONE BIOSYNTHESIS PROTEIN COQ4 HOMOLOG, MITOCHONDRIAL"/>
    <property type="match status" value="1"/>
</dbReference>
<keyword evidence="1" id="KW-0831">Ubiquinone biosynthesis</keyword>
<sequence>MHRLLSRGALRFLPWIGNVGPESSWLAGRTICHTSPLSALLSPLEEANNFPLYPNHIPTSLLQKCLLTAGSAFMSLYNPYRHDMIAVLGETTGPIALQNLWEQMKRDPEGRQVLL</sequence>
<name>A0A6P9DEB2_PANGU</name>
<keyword evidence="2" id="KW-1185">Reference proteome</keyword>
<dbReference type="InterPro" id="IPR007715">
    <property type="entry name" value="Coq4"/>
</dbReference>
<dbReference type="KEGG" id="pgut:117678045"/>
<reference evidence="3" key="1">
    <citation type="submission" date="2025-08" db="UniProtKB">
        <authorList>
            <consortium name="RefSeq"/>
        </authorList>
    </citation>
    <scope>IDENTIFICATION</scope>
    <source>
        <tissue evidence="3">Blood</tissue>
    </source>
</reference>
<gene>
    <name evidence="3" type="primary">COQ4</name>
</gene>
<proteinExistence type="predicted"/>
<protein>
    <submittedName>
        <fullName evidence="3">Ubiquinone biosynthesis protein COQ4 homolog, mitochondrial</fullName>
    </submittedName>
</protein>
<dbReference type="CTD" id="51117"/>
<keyword evidence="3" id="KW-0830">Ubiquinone</keyword>
<dbReference type="Pfam" id="PF05019">
    <property type="entry name" value="Coq4"/>
    <property type="match status" value="1"/>
</dbReference>
<evidence type="ECO:0000313" key="3">
    <source>
        <dbReference type="RefSeq" id="XP_034294613.1"/>
    </source>
</evidence>
<dbReference type="Proteomes" id="UP001652622">
    <property type="component" value="Unplaced"/>
</dbReference>
<dbReference type="GO" id="GO:0006744">
    <property type="term" value="P:ubiquinone biosynthetic process"/>
    <property type="evidence" value="ECO:0007669"/>
    <property type="project" value="UniProtKB-KW"/>
</dbReference>
<accession>A0A6P9DEB2</accession>
<dbReference type="AlphaFoldDB" id="A0A6P9DEB2"/>
<dbReference type="InParanoid" id="A0A6P9DEB2"/>